<name>A0AAJ4W7Q8_9GAMM</name>
<feature type="transmembrane region" description="Helical" evidence="10">
    <location>
        <begin position="79"/>
        <end position="104"/>
    </location>
</feature>
<dbReference type="PANTHER" id="PTHR30065:SF8">
    <property type="entry name" value="FLAGELLAR BIOSYNTHETIC PROTEIN FLIR"/>
    <property type="match status" value="1"/>
</dbReference>
<keyword evidence="4 10" id="KW-1003">Cell membrane</keyword>
<dbReference type="PANTHER" id="PTHR30065">
    <property type="entry name" value="FLAGELLAR BIOSYNTHETIC PROTEIN FLIR"/>
    <property type="match status" value="1"/>
</dbReference>
<dbReference type="Proteomes" id="UP000226420">
    <property type="component" value="Unassembled WGS sequence"/>
</dbReference>
<comment type="caution">
    <text evidence="11">The sequence shown here is derived from an EMBL/GenBank/DDBJ whole genome shotgun (WGS) entry which is preliminary data.</text>
</comment>
<dbReference type="RefSeq" id="WP_074820120.1">
    <property type="nucleotide sequence ID" value="NZ_FOLW01000001.1"/>
</dbReference>
<keyword evidence="11" id="KW-0282">Flagellum</keyword>
<evidence type="ECO:0000256" key="7">
    <source>
        <dbReference type="ARBA" id="ARBA00023136"/>
    </source>
</evidence>
<protein>
    <recommendedName>
        <fullName evidence="3 9">Flagellar biosynthetic protein FliR</fullName>
    </recommendedName>
</protein>
<dbReference type="NCBIfam" id="TIGR01400">
    <property type="entry name" value="fliR"/>
    <property type="match status" value="1"/>
</dbReference>
<keyword evidence="5 10" id="KW-0812">Transmembrane</keyword>
<feature type="transmembrane region" description="Helical" evidence="10">
    <location>
        <begin position="213"/>
        <end position="236"/>
    </location>
</feature>
<keyword evidence="7 10" id="KW-0472">Membrane</keyword>
<sequence length="259" mass="28555">MGIDINTLITPMLAIWLPFVRILAFFHFCPIFDQRSFPLKAKVALSLVLAIVMTPMIASNVVLNDLLTVRSLVLIGEQIIWGFIFGTLLQFVFVALQTAGHILSFNMGLGMAIMNDPNSGASTTVISQIIFIFSALLFLSMDGHLLFITILFKGFTYWPIGQAINDLSLHTLVLGLSWVISSAVLLSLPTTLIMLVVQGVFGLLNRVSPTLNLFSLGFPISMLFGLFCLMLLAGNIPDHYLNLTNMVLDQLDKLRINHG</sequence>
<dbReference type="PRINTS" id="PR00953">
    <property type="entry name" value="TYPE3IMRPROT"/>
</dbReference>
<feature type="transmembrane region" description="Helical" evidence="10">
    <location>
        <begin position="125"/>
        <end position="152"/>
    </location>
</feature>
<dbReference type="GO" id="GO:0044780">
    <property type="term" value="P:bacterial-type flagellum assembly"/>
    <property type="evidence" value="ECO:0007669"/>
    <property type="project" value="UniProtKB-UniRule"/>
</dbReference>
<dbReference type="GO" id="GO:0005886">
    <property type="term" value="C:plasma membrane"/>
    <property type="evidence" value="ECO:0007669"/>
    <property type="project" value="UniProtKB-SubCell"/>
</dbReference>
<keyword evidence="11" id="KW-0966">Cell projection</keyword>
<evidence type="ECO:0000313" key="11">
    <source>
        <dbReference type="EMBL" id="SFC02457.1"/>
    </source>
</evidence>
<evidence type="ECO:0000256" key="2">
    <source>
        <dbReference type="ARBA" id="ARBA00009772"/>
    </source>
</evidence>
<evidence type="ECO:0000256" key="9">
    <source>
        <dbReference type="NCBIfam" id="TIGR01400"/>
    </source>
</evidence>
<keyword evidence="6 10" id="KW-1133">Transmembrane helix</keyword>
<evidence type="ECO:0000256" key="8">
    <source>
        <dbReference type="ARBA" id="ARBA00023143"/>
    </source>
</evidence>
<dbReference type="InterPro" id="IPR006303">
    <property type="entry name" value="FliR"/>
</dbReference>
<gene>
    <name evidence="11" type="ORF">SAMN02745723_101190</name>
</gene>
<reference evidence="11 12" key="1">
    <citation type="submission" date="2016-10" db="EMBL/GenBank/DDBJ databases">
        <authorList>
            <person name="Varghese N."/>
            <person name="Submissions S."/>
        </authorList>
    </citation>
    <scope>NUCLEOTIDE SEQUENCE [LARGE SCALE GENOMIC DNA]</scope>
    <source>
        <strain evidence="11 12">DSM 5563</strain>
    </source>
</reference>
<dbReference type="Pfam" id="PF01311">
    <property type="entry name" value="Bac_export_1"/>
    <property type="match status" value="1"/>
</dbReference>
<evidence type="ECO:0000256" key="10">
    <source>
        <dbReference type="RuleBase" id="RU362071"/>
    </source>
</evidence>
<organism evidence="11 12">
    <name type="scientific">Pragia fontium DSM 5563 = ATCC 49100</name>
    <dbReference type="NCBI Taxonomy" id="1122977"/>
    <lineage>
        <taxon>Bacteria</taxon>
        <taxon>Pseudomonadati</taxon>
        <taxon>Pseudomonadota</taxon>
        <taxon>Gammaproteobacteria</taxon>
        <taxon>Enterobacterales</taxon>
        <taxon>Budviciaceae</taxon>
        <taxon>Pragia</taxon>
    </lineage>
</organism>
<evidence type="ECO:0000313" key="12">
    <source>
        <dbReference type="Proteomes" id="UP000226420"/>
    </source>
</evidence>
<accession>A0AAJ4W7Q8</accession>
<evidence type="ECO:0000256" key="6">
    <source>
        <dbReference type="ARBA" id="ARBA00022989"/>
    </source>
</evidence>
<feature type="transmembrane region" description="Helical" evidence="10">
    <location>
        <begin position="12"/>
        <end position="32"/>
    </location>
</feature>
<feature type="transmembrane region" description="Helical" evidence="10">
    <location>
        <begin position="44"/>
        <end position="63"/>
    </location>
</feature>
<dbReference type="AlphaFoldDB" id="A0AAJ4W7Q8"/>
<comment type="similarity">
    <text evidence="2 10">Belongs to the FliR/MopE/SpaR family.</text>
</comment>
<dbReference type="GO" id="GO:0006605">
    <property type="term" value="P:protein targeting"/>
    <property type="evidence" value="ECO:0007669"/>
    <property type="project" value="UniProtKB-UniRule"/>
</dbReference>
<comment type="subcellular location">
    <subcellularLocation>
        <location evidence="10">Cell membrane</location>
        <topology evidence="10">Multi-pass membrane protein</topology>
    </subcellularLocation>
    <subcellularLocation>
        <location evidence="10">Bacterial flagellum basal body</location>
    </subcellularLocation>
</comment>
<evidence type="ECO:0000256" key="3">
    <source>
        <dbReference type="ARBA" id="ARBA00021717"/>
    </source>
</evidence>
<proteinExistence type="inferred from homology"/>
<evidence type="ECO:0000256" key="1">
    <source>
        <dbReference type="ARBA" id="ARBA00002578"/>
    </source>
</evidence>
<dbReference type="EMBL" id="FOLW01000001">
    <property type="protein sequence ID" value="SFC02457.1"/>
    <property type="molecule type" value="Genomic_DNA"/>
</dbReference>
<keyword evidence="11" id="KW-0969">Cilium</keyword>
<dbReference type="GO" id="GO:0009425">
    <property type="term" value="C:bacterial-type flagellum basal body"/>
    <property type="evidence" value="ECO:0007669"/>
    <property type="project" value="UniProtKB-SubCell"/>
</dbReference>
<evidence type="ECO:0000256" key="5">
    <source>
        <dbReference type="ARBA" id="ARBA00022692"/>
    </source>
</evidence>
<feature type="transmembrane region" description="Helical" evidence="10">
    <location>
        <begin position="172"/>
        <end position="201"/>
    </location>
</feature>
<comment type="function">
    <text evidence="1 10">Role in flagellar biosynthesis.</text>
</comment>
<evidence type="ECO:0000256" key="4">
    <source>
        <dbReference type="ARBA" id="ARBA00022475"/>
    </source>
</evidence>
<keyword evidence="8 10" id="KW-0975">Bacterial flagellum</keyword>
<dbReference type="InterPro" id="IPR002010">
    <property type="entry name" value="T3SS_IM_R"/>
</dbReference>